<keyword evidence="2" id="KW-1185">Reference proteome</keyword>
<dbReference type="EMBL" id="JBHZQA010000010">
    <property type="protein sequence ID" value="MFE3849111.1"/>
    <property type="molecule type" value="Genomic_DNA"/>
</dbReference>
<dbReference type="Proteomes" id="UP001600039">
    <property type="component" value="Unassembled WGS sequence"/>
</dbReference>
<evidence type="ECO:0000313" key="2">
    <source>
        <dbReference type="Proteomes" id="UP001600039"/>
    </source>
</evidence>
<name>A0ABW6HQ07_9FLAO</name>
<proteinExistence type="predicted"/>
<evidence type="ECO:0000313" key="1">
    <source>
        <dbReference type="EMBL" id="MFE3849111.1"/>
    </source>
</evidence>
<protein>
    <submittedName>
        <fullName evidence="1">Uncharacterized protein</fullName>
    </submittedName>
</protein>
<comment type="caution">
    <text evidence="1">The sequence shown here is derived from an EMBL/GenBank/DDBJ whole genome shotgun (WGS) entry which is preliminary data.</text>
</comment>
<organism evidence="1 2">
    <name type="scientific">Flavobacterium fructosi</name>
    <dbReference type="NCBI Taxonomy" id="3230416"/>
    <lineage>
        <taxon>Bacteria</taxon>
        <taxon>Pseudomonadati</taxon>
        <taxon>Bacteroidota</taxon>
        <taxon>Flavobacteriia</taxon>
        <taxon>Flavobacteriales</taxon>
        <taxon>Flavobacteriaceae</taxon>
        <taxon>Flavobacterium</taxon>
    </lineage>
</organism>
<gene>
    <name evidence="1" type="ORF">ACFX5D_14150</name>
</gene>
<sequence>MITTKKPYVYEGSGSAIDNYNSPKKQLQAIVQGGRTKGKSNWGLFDKNNQQHKTILSLLRQAQWVVPNGKWGEVPDINRLSDFLKSDNSPINKPLKKMEPAEVSKIIEAFKGIVKSKYK</sequence>
<dbReference type="RefSeq" id="WP_379858858.1">
    <property type="nucleotide sequence ID" value="NZ_JBHZQA010000010.1"/>
</dbReference>
<reference evidence="1 2" key="1">
    <citation type="submission" date="2024-06" db="EMBL/GenBank/DDBJ databases">
        <title>Flavobacterium spp. isolated from glacier.</title>
        <authorList>
            <person name="Han D."/>
        </authorList>
    </citation>
    <scope>NUCLEOTIDE SEQUENCE [LARGE SCALE GENOMIC DNA]</scope>
    <source>
        <strain evidence="1 2">LB3P45</strain>
    </source>
</reference>
<accession>A0ABW6HQ07</accession>